<dbReference type="InterPro" id="IPR038601">
    <property type="entry name" value="MttB-like_sf"/>
</dbReference>
<proteinExistence type="inferred from homology"/>
<protein>
    <submittedName>
        <fullName evidence="4">Trimethylamine methyltransferase</fullName>
    </submittedName>
</protein>
<gene>
    <name evidence="4" type="ORF">MTBBW1_1890004</name>
</gene>
<dbReference type="AlphaFoldDB" id="A0A1W1HAY6"/>
<dbReference type="GO" id="GO:0032259">
    <property type="term" value="P:methylation"/>
    <property type="evidence" value="ECO:0007669"/>
    <property type="project" value="UniProtKB-KW"/>
</dbReference>
<dbReference type="InterPro" id="IPR010426">
    <property type="entry name" value="MTTB_MeTrfase"/>
</dbReference>
<accession>A0A1W1HAY6</accession>
<comment type="similarity">
    <text evidence="1">Belongs to the trimethylamine methyltransferase family.</text>
</comment>
<reference evidence="4 5" key="1">
    <citation type="submission" date="2017-03" db="EMBL/GenBank/DDBJ databases">
        <authorList>
            <person name="Afonso C.L."/>
            <person name="Miller P.J."/>
            <person name="Scott M.A."/>
            <person name="Spackman E."/>
            <person name="Goraichik I."/>
            <person name="Dimitrov K.M."/>
            <person name="Suarez D.L."/>
            <person name="Swayne D.E."/>
        </authorList>
    </citation>
    <scope>NUCLEOTIDE SEQUENCE [LARGE SCALE GENOMIC DNA]</scope>
    <source>
        <strain evidence="4">PRJEB14757</strain>
    </source>
</reference>
<evidence type="ECO:0000313" key="5">
    <source>
        <dbReference type="Proteomes" id="UP000191931"/>
    </source>
</evidence>
<keyword evidence="3 4" id="KW-0808">Transferase</keyword>
<dbReference type="EMBL" id="FWEV01000100">
    <property type="protein sequence ID" value="SLM29606.1"/>
    <property type="molecule type" value="Genomic_DNA"/>
</dbReference>
<evidence type="ECO:0000256" key="3">
    <source>
        <dbReference type="ARBA" id="ARBA00022679"/>
    </source>
</evidence>
<dbReference type="GO" id="GO:0015948">
    <property type="term" value="P:methanogenesis"/>
    <property type="evidence" value="ECO:0007669"/>
    <property type="project" value="InterPro"/>
</dbReference>
<dbReference type="GO" id="GO:0008168">
    <property type="term" value="F:methyltransferase activity"/>
    <property type="evidence" value="ECO:0007669"/>
    <property type="project" value="UniProtKB-KW"/>
</dbReference>
<dbReference type="Proteomes" id="UP000191931">
    <property type="component" value="Unassembled WGS sequence"/>
</dbReference>
<sequence length="139" mass="15548">MAGANMIYGLGMLESGITFDFGQLVLDCEFARMIKFTVNGIPVNDETLAIDPIKEIGQGGDHLMQPLTLKYMRSQSRPEVIDRKMRGAWVKAGSTSAYDRAMIKVRKILETHTPKPLPENVLATIRNIVEDAERERGIK</sequence>
<keyword evidence="5" id="KW-1185">Reference proteome</keyword>
<evidence type="ECO:0000256" key="1">
    <source>
        <dbReference type="ARBA" id="ARBA00007137"/>
    </source>
</evidence>
<organism evidence="4 5">
    <name type="scientific">Desulfamplus magnetovallimortis</name>
    <dbReference type="NCBI Taxonomy" id="1246637"/>
    <lineage>
        <taxon>Bacteria</taxon>
        <taxon>Pseudomonadati</taxon>
        <taxon>Thermodesulfobacteriota</taxon>
        <taxon>Desulfobacteria</taxon>
        <taxon>Desulfobacterales</taxon>
        <taxon>Desulfobacteraceae</taxon>
        <taxon>Desulfamplus</taxon>
    </lineage>
</organism>
<dbReference type="Pfam" id="PF06253">
    <property type="entry name" value="MTTB"/>
    <property type="match status" value="1"/>
</dbReference>
<keyword evidence="2 4" id="KW-0489">Methyltransferase</keyword>
<evidence type="ECO:0000313" key="4">
    <source>
        <dbReference type="EMBL" id="SLM29606.1"/>
    </source>
</evidence>
<evidence type="ECO:0000256" key="2">
    <source>
        <dbReference type="ARBA" id="ARBA00022603"/>
    </source>
</evidence>
<dbReference type="STRING" id="1246637.MTBBW1_1890004"/>
<dbReference type="Gene3D" id="3.20.20.480">
    <property type="entry name" value="Trimethylamine methyltransferase-like"/>
    <property type="match status" value="1"/>
</dbReference>
<name>A0A1W1HAY6_9BACT</name>